<proteinExistence type="predicted"/>
<evidence type="ECO:0000256" key="1">
    <source>
        <dbReference type="SAM" id="SignalP"/>
    </source>
</evidence>
<keyword evidence="1" id="KW-0732">Signal</keyword>
<organism evidence="2 3">
    <name type="scientific">Gregarina niphandrodes</name>
    <name type="common">Septate eugregarine</name>
    <dbReference type="NCBI Taxonomy" id="110365"/>
    <lineage>
        <taxon>Eukaryota</taxon>
        <taxon>Sar</taxon>
        <taxon>Alveolata</taxon>
        <taxon>Apicomplexa</taxon>
        <taxon>Conoidasida</taxon>
        <taxon>Gregarinasina</taxon>
        <taxon>Eugregarinorida</taxon>
        <taxon>Gregarinidae</taxon>
        <taxon>Gregarina</taxon>
    </lineage>
</organism>
<accession>A0A023B334</accession>
<dbReference type="OMA" id="CVERRWA"/>
<dbReference type="Proteomes" id="UP000019763">
    <property type="component" value="Unassembled WGS sequence"/>
</dbReference>
<comment type="caution">
    <text evidence="2">The sequence shown here is derived from an EMBL/GenBank/DDBJ whole genome shotgun (WGS) entry which is preliminary data.</text>
</comment>
<evidence type="ECO:0000313" key="2">
    <source>
        <dbReference type="EMBL" id="EZG55278.1"/>
    </source>
</evidence>
<dbReference type="RefSeq" id="XP_011131657.1">
    <property type="nucleotide sequence ID" value="XM_011133355.1"/>
</dbReference>
<name>A0A023B334_GRENI</name>
<dbReference type="AlphaFoldDB" id="A0A023B334"/>
<dbReference type="EMBL" id="AFNH02000857">
    <property type="protein sequence ID" value="EZG55278.1"/>
    <property type="molecule type" value="Genomic_DNA"/>
</dbReference>
<protein>
    <submittedName>
        <fullName evidence="2">Oocyst wall protein</fullName>
    </submittedName>
</protein>
<keyword evidence="3" id="KW-1185">Reference proteome</keyword>
<dbReference type="OrthoDB" id="333245at2759"/>
<feature type="signal peptide" evidence="1">
    <location>
        <begin position="1"/>
        <end position="15"/>
    </location>
</feature>
<evidence type="ECO:0000313" key="3">
    <source>
        <dbReference type="Proteomes" id="UP000019763"/>
    </source>
</evidence>
<dbReference type="GeneID" id="22914078"/>
<dbReference type="VEuPathDB" id="CryptoDB:GNI_115070"/>
<reference evidence="2" key="1">
    <citation type="submission" date="2013-12" db="EMBL/GenBank/DDBJ databases">
        <authorList>
            <person name="Omoto C.K."/>
            <person name="Sibley D."/>
            <person name="Venepally P."/>
            <person name="Hadjithomas M."/>
            <person name="Karamycheva S."/>
            <person name="Brunk B."/>
            <person name="Roos D."/>
            <person name="Caler E."/>
            <person name="Lorenzi H."/>
        </authorList>
    </citation>
    <scope>NUCLEOTIDE SEQUENCE</scope>
</reference>
<sequence>MRKFVTLFATLQAVAEQIEDVYDEVAPETYLKLGGAKSDEGVSQKQQGMEIIQVVSAKPPLESLLRSKTKDKKGPTIPFERSPLECTCPDTYQLFGDRCERIVEIPQSTMCHQGSELLNNVCLRSVIPEERCPYGYATVNNRCIRREVSVPRMACTDGYTLEASAGLTKHDPALVCVKQIQVDNILECPDGTRYNGTCSTYENVPAEFTCPGGYDDLGNGTCRRVTSVPCGAEHHHHETGQKTMLTPVPKKRLLSEEEGTVMTRITVPHESPMRSVPVPGTLRGKSETGAYHKWHQTPVHDHPKSFEVIDIEQTCVANITIPATPYCPVGDLHGRLCQVPVPTNPIEVCPAYGNPNNCFAFDRQNPFATCPEGYNQECAILKHHIDSYVDCECVRVEERPIELYCPSGYNLENGYCTLRTEPYRGCTGLARPVDGMCQRTESSPAVCSYTVSYTCDGPSCSTQSQHPAQKEKKDKAQHH</sequence>
<feature type="chain" id="PRO_5012226776" evidence="1">
    <location>
        <begin position="16"/>
        <end position="479"/>
    </location>
</feature>
<gene>
    <name evidence="2" type="ORF">GNI_115070</name>
</gene>